<organism evidence="2 3">
    <name type="scientific">Plantactinospora solaniradicis</name>
    <dbReference type="NCBI Taxonomy" id="1723736"/>
    <lineage>
        <taxon>Bacteria</taxon>
        <taxon>Bacillati</taxon>
        <taxon>Actinomycetota</taxon>
        <taxon>Actinomycetes</taxon>
        <taxon>Micromonosporales</taxon>
        <taxon>Micromonosporaceae</taxon>
        <taxon>Plantactinospora</taxon>
    </lineage>
</organism>
<comment type="caution">
    <text evidence="2">The sequence shown here is derived from an EMBL/GenBank/DDBJ whole genome shotgun (WGS) entry which is preliminary data.</text>
</comment>
<dbReference type="EMBL" id="JBHSPR010000098">
    <property type="protein sequence ID" value="MFC6023596.1"/>
    <property type="molecule type" value="Genomic_DNA"/>
</dbReference>
<proteinExistence type="predicted"/>
<evidence type="ECO:0000313" key="3">
    <source>
        <dbReference type="Proteomes" id="UP001596203"/>
    </source>
</evidence>
<sequence length="479" mass="47833">MFQSEGRILVDQLSRRYEVTRHRLGDGFGQGQQLRPDGGVEIRSGDLVGNCRPLWLPGRVGRPVAPIPPVGTEPSFPARSPVRVTPARIGGGVAPRRTSSARIRTRPLGAVARRARRVPVVTTCAAVCATGAVPIRTPEARTLAAVGVLAALAAPEPASGPTRSTSVVTAARLPAAETTATTIVATGAGTRTALGTEATALPVIAPAGIVPVTATTRVTITVRVTATTAVVAARAGTRTTVGTETTTTPVIAPPRVVPEAASPLVAVATPVTTLATETTATPVIAARAGTRTTVATETTTTPVVTAGTGTRTTVATETTTTPVVTAGTGTRTTPVTTLGTETAATPVIAARAGTRTTVATETTTTPVVGPPRVVPETARALVAVATPMISGALASVPAVVAPRSAVTSWAVVTSSGRLVAAFPVPAPRTRPAWAVARAGVLAPRAEVAASGTAAAEATLPVIASAPVATTVAEASTAAT</sequence>
<protein>
    <submittedName>
        <fullName evidence="2">Uncharacterized protein</fullName>
    </submittedName>
</protein>
<dbReference type="RefSeq" id="WP_377434099.1">
    <property type="nucleotide sequence ID" value="NZ_JBHSPR010000098.1"/>
</dbReference>
<dbReference type="Proteomes" id="UP001596203">
    <property type="component" value="Unassembled WGS sequence"/>
</dbReference>
<accession>A0ABW1KQP9</accession>
<name>A0ABW1KQP9_9ACTN</name>
<reference evidence="3" key="1">
    <citation type="journal article" date="2019" name="Int. J. Syst. Evol. Microbiol.">
        <title>The Global Catalogue of Microorganisms (GCM) 10K type strain sequencing project: providing services to taxonomists for standard genome sequencing and annotation.</title>
        <authorList>
            <consortium name="The Broad Institute Genomics Platform"/>
            <consortium name="The Broad Institute Genome Sequencing Center for Infectious Disease"/>
            <person name="Wu L."/>
            <person name="Ma J."/>
        </authorList>
    </citation>
    <scope>NUCLEOTIDE SEQUENCE [LARGE SCALE GENOMIC DNA]</scope>
    <source>
        <strain evidence="3">ZS-35-S2</strain>
    </source>
</reference>
<evidence type="ECO:0000313" key="2">
    <source>
        <dbReference type="EMBL" id="MFC6023596.1"/>
    </source>
</evidence>
<keyword evidence="3" id="KW-1185">Reference proteome</keyword>
<feature type="region of interest" description="Disordered" evidence="1">
    <location>
        <begin position="71"/>
        <end position="100"/>
    </location>
</feature>
<evidence type="ECO:0000256" key="1">
    <source>
        <dbReference type="SAM" id="MobiDB-lite"/>
    </source>
</evidence>
<gene>
    <name evidence="2" type="ORF">ACFP2T_46505</name>
</gene>